<dbReference type="InterPro" id="IPR012337">
    <property type="entry name" value="RNaseH-like_sf"/>
</dbReference>
<evidence type="ECO:0000256" key="1">
    <source>
        <dbReference type="SAM" id="MobiDB-lite"/>
    </source>
</evidence>
<feature type="region of interest" description="Disordered" evidence="1">
    <location>
        <begin position="27"/>
        <end position="46"/>
    </location>
</feature>
<reference evidence="3" key="1">
    <citation type="journal article" date="2023" name="bioRxiv">
        <title>Improved chromosome-level genome assembly for marigold (Tagetes erecta).</title>
        <authorList>
            <person name="Jiang F."/>
            <person name="Yuan L."/>
            <person name="Wang S."/>
            <person name="Wang H."/>
            <person name="Xu D."/>
            <person name="Wang A."/>
            <person name="Fan W."/>
        </authorList>
    </citation>
    <scope>NUCLEOTIDE SEQUENCE</scope>
    <source>
        <strain evidence="3">WSJ</strain>
        <tissue evidence="3">Leaf</tissue>
    </source>
</reference>
<organism evidence="3 4">
    <name type="scientific">Tagetes erecta</name>
    <name type="common">African marigold</name>
    <dbReference type="NCBI Taxonomy" id="13708"/>
    <lineage>
        <taxon>Eukaryota</taxon>
        <taxon>Viridiplantae</taxon>
        <taxon>Streptophyta</taxon>
        <taxon>Embryophyta</taxon>
        <taxon>Tracheophyta</taxon>
        <taxon>Spermatophyta</taxon>
        <taxon>Magnoliopsida</taxon>
        <taxon>eudicotyledons</taxon>
        <taxon>Gunneridae</taxon>
        <taxon>Pentapetalae</taxon>
        <taxon>asterids</taxon>
        <taxon>campanulids</taxon>
        <taxon>Asterales</taxon>
        <taxon>Asteraceae</taxon>
        <taxon>Asteroideae</taxon>
        <taxon>Heliantheae alliance</taxon>
        <taxon>Tageteae</taxon>
        <taxon>Tagetes</taxon>
    </lineage>
</organism>
<dbReference type="Pfam" id="PF05699">
    <property type="entry name" value="Dimer_Tnp_hAT"/>
    <property type="match status" value="1"/>
</dbReference>
<dbReference type="PANTHER" id="PTHR23272">
    <property type="entry name" value="BED FINGER-RELATED"/>
    <property type="match status" value="1"/>
</dbReference>
<dbReference type="GO" id="GO:0046983">
    <property type="term" value="F:protein dimerization activity"/>
    <property type="evidence" value="ECO:0007669"/>
    <property type="project" value="InterPro"/>
</dbReference>
<dbReference type="AlphaFoldDB" id="A0AAD8NF60"/>
<gene>
    <name evidence="3" type="ORF">QVD17_42033</name>
</gene>
<name>A0AAD8NF60_TARER</name>
<dbReference type="InterPro" id="IPR008906">
    <property type="entry name" value="HATC_C_dom"/>
</dbReference>
<feature type="domain" description="HAT C-terminal dimerisation" evidence="2">
    <location>
        <begin position="126"/>
        <end position="209"/>
    </location>
</feature>
<proteinExistence type="predicted"/>
<comment type="caution">
    <text evidence="3">The sequence shown here is derived from an EMBL/GenBank/DDBJ whole genome shotgun (WGS) entry which is preliminary data.</text>
</comment>
<sequence>MSSHKETNGIEISHVELSDEESVEFVDEMRDTNDVSSVDRATKKRKNSSEVHPHFVDIEAERDRQLEDVTSKLKTLFEKYLHTFKASKVATSCSTASTSSVEPPIVGDDFLTYLKSRPIETGLKTELELYLEEPNFTSEEAKFDVLKWWSHYSSKFPILSKMAKDIFCIPITTVASESAFSAGGRILDDYRSSLSKDMVEILVCGSDWLKAVSKTTIQTLQQSAEEEENLEIDMLIRDGCPDN</sequence>
<accession>A0AAD8NF60</accession>
<keyword evidence="4" id="KW-1185">Reference proteome</keyword>
<dbReference type="EMBL" id="JAUHHV010000012">
    <property type="protein sequence ID" value="KAK1406592.1"/>
    <property type="molecule type" value="Genomic_DNA"/>
</dbReference>
<evidence type="ECO:0000313" key="3">
    <source>
        <dbReference type="EMBL" id="KAK1406592.1"/>
    </source>
</evidence>
<evidence type="ECO:0000259" key="2">
    <source>
        <dbReference type="Pfam" id="PF05699"/>
    </source>
</evidence>
<dbReference type="PANTHER" id="PTHR23272:SF190">
    <property type="entry name" value="ZINC FINGER, BED-TYPE-RELATED"/>
    <property type="match status" value="1"/>
</dbReference>
<dbReference type="SUPFAM" id="SSF53098">
    <property type="entry name" value="Ribonuclease H-like"/>
    <property type="match status" value="1"/>
</dbReference>
<dbReference type="Proteomes" id="UP001229421">
    <property type="component" value="Unassembled WGS sequence"/>
</dbReference>
<evidence type="ECO:0000313" key="4">
    <source>
        <dbReference type="Proteomes" id="UP001229421"/>
    </source>
</evidence>
<protein>
    <recommendedName>
        <fullName evidence="2">HAT C-terminal dimerisation domain-containing protein</fullName>
    </recommendedName>
</protein>